<gene>
    <name evidence="2" type="ORF">A2531_04325</name>
</gene>
<keyword evidence="1" id="KW-1133">Transmembrane helix</keyword>
<name>A0A1F5TSF3_9BACT</name>
<keyword evidence="1" id="KW-0812">Transmembrane</keyword>
<feature type="transmembrane region" description="Helical" evidence="1">
    <location>
        <begin position="105"/>
        <end position="128"/>
    </location>
</feature>
<protein>
    <submittedName>
        <fullName evidence="2">Uncharacterized protein</fullName>
    </submittedName>
</protein>
<feature type="transmembrane region" description="Helical" evidence="1">
    <location>
        <begin position="32"/>
        <end position="47"/>
    </location>
</feature>
<feature type="transmembrane region" description="Helical" evidence="1">
    <location>
        <begin position="200"/>
        <end position="222"/>
    </location>
</feature>
<evidence type="ECO:0000313" key="2">
    <source>
        <dbReference type="EMBL" id="OGF41900.1"/>
    </source>
</evidence>
<organism evidence="2 3">
    <name type="scientific">Candidatus Falkowbacteria bacterium RIFOXYD2_FULL_34_120</name>
    <dbReference type="NCBI Taxonomy" id="1798007"/>
    <lineage>
        <taxon>Bacteria</taxon>
        <taxon>Candidatus Falkowiibacteriota</taxon>
    </lineage>
</organism>
<evidence type="ECO:0000313" key="3">
    <source>
        <dbReference type="Proteomes" id="UP000177579"/>
    </source>
</evidence>
<dbReference type="EMBL" id="MFGO01000002">
    <property type="protein sequence ID" value="OGF41900.1"/>
    <property type="molecule type" value="Genomic_DNA"/>
</dbReference>
<sequence>MKQFKLIILTSIITAVFLLIASSWVLEFEYAFLPYLILAGCFLVWVQKEEKTSRFLGKLAIGSALFGILSWFLIFLKMYIFSHFVYYVPAPFQGLPFRELWDKDYLMMGVVFVFVSFMGGLIGIVLKGFYNLYKTKLDKIIIFAGPLAVLFSSLAIYKIKLGGTIMSAMHGWPYPFWTHQIKDIVDGFTIDKWIFSPGSAYHYVIFNYLVFLVIFCLVYLLIKFLNQKLKTRKINNTLFLFGLLVLLMLSVISFLPVKKSYIQKQIARGGECNRDVDCKIIANRSPFSCAVVTNRQNANRILNLINSYPSTGELQCGGNEKASCIHGKCTVSIDHTSNEAYWDMLKDAIKDCRVESIMQAHSLEVKAVLDNSMVIKAKEPAIDDVFDIVDQYRDKCGEIRMMTE</sequence>
<proteinExistence type="predicted"/>
<dbReference type="AlphaFoldDB" id="A0A1F5TSF3"/>
<dbReference type="Proteomes" id="UP000177579">
    <property type="component" value="Unassembled WGS sequence"/>
</dbReference>
<comment type="caution">
    <text evidence="2">The sequence shown here is derived from an EMBL/GenBank/DDBJ whole genome shotgun (WGS) entry which is preliminary data.</text>
</comment>
<feature type="transmembrane region" description="Helical" evidence="1">
    <location>
        <begin position="140"/>
        <end position="159"/>
    </location>
</feature>
<feature type="transmembrane region" description="Helical" evidence="1">
    <location>
        <begin position="7"/>
        <end position="26"/>
    </location>
</feature>
<feature type="transmembrane region" description="Helical" evidence="1">
    <location>
        <begin position="59"/>
        <end position="85"/>
    </location>
</feature>
<feature type="transmembrane region" description="Helical" evidence="1">
    <location>
        <begin position="234"/>
        <end position="255"/>
    </location>
</feature>
<keyword evidence="1" id="KW-0472">Membrane</keyword>
<reference evidence="2 3" key="1">
    <citation type="journal article" date="2016" name="Nat. Commun.">
        <title>Thousands of microbial genomes shed light on interconnected biogeochemical processes in an aquifer system.</title>
        <authorList>
            <person name="Anantharaman K."/>
            <person name="Brown C.T."/>
            <person name="Hug L.A."/>
            <person name="Sharon I."/>
            <person name="Castelle C.J."/>
            <person name="Probst A.J."/>
            <person name="Thomas B.C."/>
            <person name="Singh A."/>
            <person name="Wilkins M.J."/>
            <person name="Karaoz U."/>
            <person name="Brodie E.L."/>
            <person name="Williams K.H."/>
            <person name="Hubbard S.S."/>
            <person name="Banfield J.F."/>
        </authorList>
    </citation>
    <scope>NUCLEOTIDE SEQUENCE [LARGE SCALE GENOMIC DNA]</scope>
</reference>
<accession>A0A1F5TSF3</accession>
<evidence type="ECO:0000256" key="1">
    <source>
        <dbReference type="SAM" id="Phobius"/>
    </source>
</evidence>